<evidence type="ECO:0000256" key="2">
    <source>
        <dbReference type="SAM" id="SignalP"/>
    </source>
</evidence>
<accession>A0A8J2P7L4</accession>
<proteinExistence type="predicted"/>
<feature type="compositionally biased region" description="Basic and acidic residues" evidence="1">
    <location>
        <begin position="57"/>
        <end position="66"/>
    </location>
</feature>
<organism evidence="3 4">
    <name type="scientific">Allacma fusca</name>
    <dbReference type="NCBI Taxonomy" id="39272"/>
    <lineage>
        <taxon>Eukaryota</taxon>
        <taxon>Metazoa</taxon>
        <taxon>Ecdysozoa</taxon>
        <taxon>Arthropoda</taxon>
        <taxon>Hexapoda</taxon>
        <taxon>Collembola</taxon>
        <taxon>Symphypleona</taxon>
        <taxon>Sminthuridae</taxon>
        <taxon>Allacma</taxon>
    </lineage>
</organism>
<feature type="chain" id="PRO_5035248918" description="Secreted protein" evidence="2">
    <location>
        <begin position="18"/>
        <end position="96"/>
    </location>
</feature>
<sequence>MKVALILLFSFVVMVCSQESLVAPESDGIDAGAVAHELANVLNDNSETTASSPSNKQKGDKTDSKGKKPPVKKPGKNGPKPDKSTSSKEKTTASGN</sequence>
<evidence type="ECO:0000256" key="1">
    <source>
        <dbReference type="SAM" id="MobiDB-lite"/>
    </source>
</evidence>
<evidence type="ECO:0008006" key="5">
    <source>
        <dbReference type="Google" id="ProtNLM"/>
    </source>
</evidence>
<keyword evidence="4" id="KW-1185">Reference proteome</keyword>
<gene>
    <name evidence="3" type="ORF">AFUS01_LOCUS28242</name>
</gene>
<evidence type="ECO:0000313" key="4">
    <source>
        <dbReference type="Proteomes" id="UP000708208"/>
    </source>
</evidence>
<dbReference type="Proteomes" id="UP000708208">
    <property type="component" value="Unassembled WGS sequence"/>
</dbReference>
<protein>
    <recommendedName>
        <fullName evidence="5">Secreted protein</fullName>
    </recommendedName>
</protein>
<comment type="caution">
    <text evidence="3">The sequence shown here is derived from an EMBL/GenBank/DDBJ whole genome shotgun (WGS) entry which is preliminary data.</text>
</comment>
<feature type="compositionally biased region" description="Basic and acidic residues" evidence="1">
    <location>
        <begin position="79"/>
        <end position="96"/>
    </location>
</feature>
<feature type="compositionally biased region" description="Polar residues" evidence="1">
    <location>
        <begin position="42"/>
        <end position="56"/>
    </location>
</feature>
<evidence type="ECO:0000313" key="3">
    <source>
        <dbReference type="EMBL" id="CAG7817691.1"/>
    </source>
</evidence>
<dbReference type="AlphaFoldDB" id="A0A8J2P7L4"/>
<feature type="region of interest" description="Disordered" evidence="1">
    <location>
        <begin position="42"/>
        <end position="96"/>
    </location>
</feature>
<dbReference type="EMBL" id="CAJVCH010400886">
    <property type="protein sequence ID" value="CAG7817691.1"/>
    <property type="molecule type" value="Genomic_DNA"/>
</dbReference>
<feature type="signal peptide" evidence="2">
    <location>
        <begin position="1"/>
        <end position="17"/>
    </location>
</feature>
<name>A0A8J2P7L4_9HEXA</name>
<keyword evidence="2" id="KW-0732">Signal</keyword>
<reference evidence="3" key="1">
    <citation type="submission" date="2021-06" db="EMBL/GenBank/DDBJ databases">
        <authorList>
            <person name="Hodson N. C."/>
            <person name="Mongue J. A."/>
            <person name="Jaron S. K."/>
        </authorList>
    </citation>
    <scope>NUCLEOTIDE SEQUENCE</scope>
</reference>